<dbReference type="RefSeq" id="WP_380528127.1">
    <property type="nucleotide sequence ID" value="NZ_JBHFAA010000025.1"/>
</dbReference>
<proteinExistence type="predicted"/>
<dbReference type="EMBL" id="JBHFAA010000025">
    <property type="protein sequence ID" value="MFC1428613.1"/>
    <property type="molecule type" value="Genomic_DNA"/>
</dbReference>
<evidence type="ECO:0000313" key="1">
    <source>
        <dbReference type="EMBL" id="MFC1428613.1"/>
    </source>
</evidence>
<dbReference type="Proteomes" id="UP001592529">
    <property type="component" value="Unassembled WGS sequence"/>
</dbReference>
<reference evidence="1 2" key="1">
    <citation type="submission" date="2024-09" db="EMBL/GenBank/DDBJ databases">
        <authorList>
            <person name="Lee S.D."/>
        </authorList>
    </citation>
    <scope>NUCLEOTIDE SEQUENCE [LARGE SCALE GENOMIC DNA]</scope>
    <source>
        <strain evidence="1 2">N1-12</strain>
    </source>
</reference>
<keyword evidence="2" id="KW-1185">Reference proteome</keyword>
<comment type="caution">
    <text evidence="1">The sequence shown here is derived from an EMBL/GenBank/DDBJ whole genome shotgun (WGS) entry which is preliminary data.</text>
</comment>
<gene>
    <name evidence="1" type="ORF">ACEZCY_36165</name>
</gene>
<organism evidence="1 2">
    <name type="scientific">Streptacidiphilus alkalitolerans</name>
    <dbReference type="NCBI Taxonomy" id="3342712"/>
    <lineage>
        <taxon>Bacteria</taxon>
        <taxon>Bacillati</taxon>
        <taxon>Actinomycetota</taxon>
        <taxon>Actinomycetes</taxon>
        <taxon>Kitasatosporales</taxon>
        <taxon>Streptomycetaceae</taxon>
        <taxon>Streptacidiphilus</taxon>
    </lineage>
</organism>
<name>A0ABV6WRG1_9ACTN</name>
<protein>
    <submittedName>
        <fullName evidence="1">Uncharacterized protein</fullName>
    </submittedName>
</protein>
<evidence type="ECO:0000313" key="2">
    <source>
        <dbReference type="Proteomes" id="UP001592529"/>
    </source>
</evidence>
<sequence>MSSASAVIAAWSELWDSTGPEDRAWRLLSAADALRTHDLGAVRRAYRRAIEQALPQGFYLRNNTFYGPAGGLRLVAGALVDDAGRTTLQLHHDVLEQAVHGPVGTGADAYFWQIADRHRLSADGLRLYGDWTVFTGETSPEASVRTALALWGRTHVQELADSGRHPIEVLSAALLGQFGTEDDVAQVAARYRTALAAVLPPGFALDGDAVYGPHPPVEADVKGAVLSVDLVAVVAAYATAPRELLTAQQVADVIGAASADSARHTLSRWGVTAAEYRTEAGRVQARWDGDQVRTAWRSRPGRGRRTQLLADGSTGGKPGR</sequence>
<accession>A0ABV6WRG1</accession>